<dbReference type="AlphaFoldDB" id="X6LPP8"/>
<feature type="non-terminal residue" evidence="1">
    <location>
        <position position="1"/>
    </location>
</feature>
<comment type="caution">
    <text evidence="1">The sequence shown here is derived from an EMBL/GenBank/DDBJ whole genome shotgun (WGS) entry which is preliminary data.</text>
</comment>
<accession>X6LPP8</accession>
<sequence length="139" mass="15952">DSQNAKKKRTLQKTFLGQTTLECPSKRRKLQQVAITEDAVPDPWRERFCRNVERKISRVGNNYQATIPSLQCNSKDIGGVLIKTEDIQKQACSVPPESCNNLNYKEVSLNNEILFLKQLDALSFNNEKVEEKIKKLQQT</sequence>
<gene>
    <name evidence="1" type="ORF">RFI_34698</name>
</gene>
<reference evidence="1 2" key="1">
    <citation type="journal article" date="2013" name="Curr. Biol.">
        <title>The Genome of the Foraminiferan Reticulomyxa filosa.</title>
        <authorList>
            <person name="Glockner G."/>
            <person name="Hulsmann N."/>
            <person name="Schleicher M."/>
            <person name="Noegel A.A."/>
            <person name="Eichinger L."/>
            <person name="Gallinger C."/>
            <person name="Pawlowski J."/>
            <person name="Sierra R."/>
            <person name="Euteneuer U."/>
            <person name="Pillet L."/>
            <person name="Moustafa A."/>
            <person name="Platzer M."/>
            <person name="Groth M."/>
            <person name="Szafranski K."/>
            <person name="Schliwa M."/>
        </authorList>
    </citation>
    <scope>NUCLEOTIDE SEQUENCE [LARGE SCALE GENOMIC DNA]</scope>
</reference>
<proteinExistence type="predicted"/>
<dbReference type="Proteomes" id="UP000023152">
    <property type="component" value="Unassembled WGS sequence"/>
</dbReference>
<evidence type="ECO:0000313" key="2">
    <source>
        <dbReference type="Proteomes" id="UP000023152"/>
    </source>
</evidence>
<evidence type="ECO:0000313" key="1">
    <source>
        <dbReference type="EMBL" id="ETO02715.1"/>
    </source>
</evidence>
<name>X6LPP8_RETFI</name>
<dbReference type="EMBL" id="ASPP01035080">
    <property type="protein sequence ID" value="ETO02715.1"/>
    <property type="molecule type" value="Genomic_DNA"/>
</dbReference>
<protein>
    <submittedName>
        <fullName evidence="1">Uncharacterized protein</fullName>
    </submittedName>
</protein>
<keyword evidence="2" id="KW-1185">Reference proteome</keyword>
<organism evidence="1 2">
    <name type="scientific">Reticulomyxa filosa</name>
    <dbReference type="NCBI Taxonomy" id="46433"/>
    <lineage>
        <taxon>Eukaryota</taxon>
        <taxon>Sar</taxon>
        <taxon>Rhizaria</taxon>
        <taxon>Retaria</taxon>
        <taxon>Foraminifera</taxon>
        <taxon>Monothalamids</taxon>
        <taxon>Reticulomyxidae</taxon>
        <taxon>Reticulomyxa</taxon>
    </lineage>
</organism>